<name>A0A379Z274_9GAMM</name>
<keyword evidence="2" id="KW-1185">Reference proteome</keyword>
<gene>
    <name evidence="1" type="ORF">NCTC10738_00852</name>
</gene>
<accession>A0A379Z274</accession>
<dbReference type="AlphaFoldDB" id="A0A379Z274"/>
<dbReference type="Proteomes" id="UP000254069">
    <property type="component" value="Unassembled WGS sequence"/>
</dbReference>
<dbReference type="EMBL" id="UGYO01000001">
    <property type="protein sequence ID" value="SUI54205.1"/>
    <property type="molecule type" value="Genomic_DNA"/>
</dbReference>
<proteinExistence type="predicted"/>
<dbReference type="RefSeq" id="WP_115389243.1">
    <property type="nucleotide sequence ID" value="NZ_AP024612.1"/>
</dbReference>
<reference evidence="1 2" key="1">
    <citation type="submission" date="2018-06" db="EMBL/GenBank/DDBJ databases">
        <authorList>
            <consortium name="Pathogen Informatics"/>
            <person name="Doyle S."/>
        </authorList>
    </citation>
    <scope>NUCLEOTIDE SEQUENCE [LARGE SCALE GENOMIC DNA]</scope>
    <source>
        <strain evidence="1 2">NCTC10738</strain>
    </source>
</reference>
<sequence>MTIKSSNSAINSTISNSSKYLDDSSKDIHITIDNYPNAIVKYRVSHNKFVSESMHKNLIENAPLSRLDATALEYALLNTTVGFVGDSITTLYLQSILLASQLANPHAWACYPIIDKLHITVGVTDEEKNRLYLNFHKIYEGSQFKCSKVKPKRQNGQFYSDVLTLSLKCDSTAQIRVFFGDNAKSRKFEHNKLRFEFIPARFKPKQINAFFYLLKRSKCIADYKSKMQGAKVTQCDVAIDLLCVPTPLAIVDKPKVKHFSNHSQHEQKNLRFVQSMYICKQDDSHIVVYSKSEKLLELPPKKAKKRLPMLINDDGNPLAVTRYENVYRPQQSGSTLLLQDLYKISHLFKSVEVYNPDVLGNFDGPELERALRDGLMVYLKDKHDETAFMARSEILQRHAMYINREAFKSMQVKILRKLRKCIVSPKAPPK</sequence>
<organism evidence="1 2">
    <name type="scientific">Shewanella algae</name>
    <dbReference type="NCBI Taxonomy" id="38313"/>
    <lineage>
        <taxon>Bacteria</taxon>
        <taxon>Pseudomonadati</taxon>
        <taxon>Pseudomonadota</taxon>
        <taxon>Gammaproteobacteria</taxon>
        <taxon>Alteromonadales</taxon>
        <taxon>Shewanellaceae</taxon>
        <taxon>Shewanella</taxon>
    </lineage>
</organism>
<evidence type="ECO:0000313" key="1">
    <source>
        <dbReference type="EMBL" id="SUI54205.1"/>
    </source>
</evidence>
<evidence type="ECO:0000313" key="2">
    <source>
        <dbReference type="Proteomes" id="UP000254069"/>
    </source>
</evidence>
<protein>
    <submittedName>
        <fullName evidence="1">Uncharacterized protein</fullName>
    </submittedName>
</protein>